<proteinExistence type="predicted"/>
<gene>
    <name evidence="2" type="ORF">ACFP1G_02650</name>
</gene>
<protein>
    <recommendedName>
        <fullName evidence="4">Surface layer protein A domain-containing protein</fullName>
    </recommendedName>
</protein>
<evidence type="ECO:0000313" key="3">
    <source>
        <dbReference type="Proteomes" id="UP001596254"/>
    </source>
</evidence>
<dbReference type="Proteomes" id="UP001596254">
    <property type="component" value="Unassembled WGS sequence"/>
</dbReference>
<comment type="caution">
    <text evidence="2">The sequence shown here is derived from an EMBL/GenBank/DDBJ whole genome shotgun (WGS) entry which is preliminary data.</text>
</comment>
<name>A0ABW1SQK8_9LACO</name>
<dbReference type="EMBL" id="JBHSSK010000007">
    <property type="protein sequence ID" value="MFC6206378.1"/>
    <property type="molecule type" value="Genomic_DNA"/>
</dbReference>
<sequence length="119" mass="13573">MKKSAIILGVMGIISTLSLSPVVSSANTLVGTVQYHRYHGTTTIKKNYQHFKLTNHQPNSTYKIIKTTSWKNAKLKAGSKVSIDLMANQGTQYDWYRIRSTNKHTTHRYWVYGQALNLK</sequence>
<feature type="chain" id="PRO_5045614512" description="Surface layer protein A domain-containing protein" evidence="1">
    <location>
        <begin position="27"/>
        <end position="119"/>
    </location>
</feature>
<organism evidence="2 3">
    <name type="scientific">Levilactobacillus tongjiangensis</name>
    <dbReference type="NCBI Taxonomy" id="2486023"/>
    <lineage>
        <taxon>Bacteria</taxon>
        <taxon>Bacillati</taxon>
        <taxon>Bacillota</taxon>
        <taxon>Bacilli</taxon>
        <taxon>Lactobacillales</taxon>
        <taxon>Lactobacillaceae</taxon>
        <taxon>Levilactobacillus</taxon>
    </lineage>
</organism>
<evidence type="ECO:0008006" key="4">
    <source>
        <dbReference type="Google" id="ProtNLM"/>
    </source>
</evidence>
<keyword evidence="1" id="KW-0732">Signal</keyword>
<reference evidence="3" key="1">
    <citation type="journal article" date="2019" name="Int. J. Syst. Evol. Microbiol.">
        <title>The Global Catalogue of Microorganisms (GCM) 10K type strain sequencing project: providing services to taxonomists for standard genome sequencing and annotation.</title>
        <authorList>
            <consortium name="The Broad Institute Genomics Platform"/>
            <consortium name="The Broad Institute Genome Sequencing Center for Infectious Disease"/>
            <person name="Wu L."/>
            <person name="Ma J."/>
        </authorList>
    </citation>
    <scope>NUCLEOTIDE SEQUENCE [LARGE SCALE GENOMIC DNA]</scope>
    <source>
        <strain evidence="3">CCM 8905</strain>
    </source>
</reference>
<accession>A0ABW1SQK8</accession>
<evidence type="ECO:0000313" key="2">
    <source>
        <dbReference type="EMBL" id="MFC6206378.1"/>
    </source>
</evidence>
<evidence type="ECO:0000256" key="1">
    <source>
        <dbReference type="SAM" id="SignalP"/>
    </source>
</evidence>
<feature type="signal peptide" evidence="1">
    <location>
        <begin position="1"/>
        <end position="26"/>
    </location>
</feature>
<dbReference type="RefSeq" id="WP_125692037.1">
    <property type="nucleotide sequence ID" value="NZ_JBHSSK010000007.1"/>
</dbReference>
<keyword evidence="3" id="KW-1185">Reference proteome</keyword>